<dbReference type="EMBL" id="BMZH01000004">
    <property type="protein sequence ID" value="GHA92100.1"/>
    <property type="molecule type" value="Genomic_DNA"/>
</dbReference>
<dbReference type="Proteomes" id="UP000634004">
    <property type="component" value="Unassembled WGS sequence"/>
</dbReference>
<feature type="transmembrane region" description="Helical" evidence="1">
    <location>
        <begin position="76"/>
        <end position="98"/>
    </location>
</feature>
<sequence length="106" mass="10825">MSIAKIIWLVSVLAAVALSFVITGYNPAILAVLGLASGWFLDGDHRRGVIIAAVFLMVGGAASLNGIPAIGVHLGAILVSLGAVFAAASVMAIVRTLVERIMPSKT</sequence>
<name>A0A8J3G245_9PROT</name>
<feature type="transmembrane region" description="Helical" evidence="1">
    <location>
        <begin position="6"/>
        <end position="36"/>
    </location>
</feature>
<evidence type="ECO:0000256" key="1">
    <source>
        <dbReference type="SAM" id="Phobius"/>
    </source>
</evidence>
<evidence type="ECO:0000313" key="3">
    <source>
        <dbReference type="Proteomes" id="UP000634004"/>
    </source>
</evidence>
<keyword evidence="3" id="KW-1185">Reference proteome</keyword>
<reference evidence="2" key="1">
    <citation type="journal article" date="2014" name="Int. J. Syst. Evol. Microbiol.">
        <title>Complete genome sequence of Corynebacterium casei LMG S-19264T (=DSM 44701T), isolated from a smear-ripened cheese.</title>
        <authorList>
            <consortium name="US DOE Joint Genome Institute (JGI-PGF)"/>
            <person name="Walter F."/>
            <person name="Albersmeier A."/>
            <person name="Kalinowski J."/>
            <person name="Ruckert C."/>
        </authorList>
    </citation>
    <scope>NUCLEOTIDE SEQUENCE</scope>
    <source>
        <strain evidence="2">KCTC 32513</strain>
    </source>
</reference>
<keyword evidence="1" id="KW-0812">Transmembrane</keyword>
<reference evidence="2" key="2">
    <citation type="submission" date="2020-09" db="EMBL/GenBank/DDBJ databases">
        <authorList>
            <person name="Sun Q."/>
            <person name="Kim S."/>
        </authorList>
    </citation>
    <scope>NUCLEOTIDE SEQUENCE</scope>
    <source>
        <strain evidence="2">KCTC 32513</strain>
    </source>
</reference>
<dbReference type="AlphaFoldDB" id="A0A8J3G245"/>
<evidence type="ECO:0000313" key="2">
    <source>
        <dbReference type="EMBL" id="GHA92100.1"/>
    </source>
</evidence>
<proteinExistence type="predicted"/>
<keyword evidence="1" id="KW-1133">Transmembrane helix</keyword>
<comment type="caution">
    <text evidence="2">The sequence shown here is derived from an EMBL/GenBank/DDBJ whole genome shotgun (WGS) entry which is preliminary data.</text>
</comment>
<feature type="transmembrane region" description="Helical" evidence="1">
    <location>
        <begin position="48"/>
        <end position="70"/>
    </location>
</feature>
<protein>
    <submittedName>
        <fullName evidence="2">Uncharacterized protein</fullName>
    </submittedName>
</protein>
<accession>A0A8J3G245</accession>
<dbReference type="RefSeq" id="WP_189496838.1">
    <property type="nucleotide sequence ID" value="NZ_BMZH01000004.1"/>
</dbReference>
<gene>
    <name evidence="2" type="ORF">GCM10009069_14180</name>
</gene>
<organism evidence="2 3">
    <name type="scientific">Algimonas arctica</name>
    <dbReference type="NCBI Taxonomy" id="1479486"/>
    <lineage>
        <taxon>Bacteria</taxon>
        <taxon>Pseudomonadati</taxon>
        <taxon>Pseudomonadota</taxon>
        <taxon>Alphaproteobacteria</taxon>
        <taxon>Maricaulales</taxon>
        <taxon>Robiginitomaculaceae</taxon>
        <taxon>Algimonas</taxon>
    </lineage>
</organism>
<keyword evidence="1" id="KW-0472">Membrane</keyword>